<dbReference type="EMBL" id="JADNRY010000118">
    <property type="protein sequence ID" value="KAF9064657.1"/>
    <property type="molecule type" value="Genomic_DNA"/>
</dbReference>
<evidence type="ECO:0000259" key="1">
    <source>
        <dbReference type="Pfam" id="PF20209"/>
    </source>
</evidence>
<accession>A0A9P5PK31</accession>
<protein>
    <recommendedName>
        <fullName evidence="1">DUF6570 domain-containing protein</fullName>
    </recommendedName>
</protein>
<dbReference type="OrthoDB" id="3257061at2759"/>
<evidence type="ECO:0000313" key="3">
    <source>
        <dbReference type="Proteomes" id="UP000772434"/>
    </source>
</evidence>
<comment type="caution">
    <text evidence="2">The sequence shown here is derived from an EMBL/GenBank/DDBJ whole genome shotgun (WGS) entry which is preliminary data.</text>
</comment>
<sequence length="168" mass="18714">LLYDGCYQACRSCRQCITHGKFNSVPLTSYANGCWIGDVPKELSCLSYAKELVIAHAHTTKCWVKLNAANSSGAKAQQAASGNVCIHPHEITNLAATLLCPISSLYDEIIVMFVANDQATTLEVFKCTPFLVRRSRILAAPKRLKEHNRLYHDIVIDYDTLAHYPDED</sequence>
<evidence type="ECO:0000313" key="2">
    <source>
        <dbReference type="EMBL" id="KAF9064657.1"/>
    </source>
</evidence>
<dbReference type="InterPro" id="IPR046700">
    <property type="entry name" value="DUF6570"/>
</dbReference>
<proteinExistence type="predicted"/>
<dbReference type="Proteomes" id="UP000772434">
    <property type="component" value="Unassembled WGS sequence"/>
</dbReference>
<gene>
    <name evidence="2" type="ORF">BDP27DRAFT_1174106</name>
</gene>
<organism evidence="2 3">
    <name type="scientific">Rhodocollybia butyracea</name>
    <dbReference type="NCBI Taxonomy" id="206335"/>
    <lineage>
        <taxon>Eukaryota</taxon>
        <taxon>Fungi</taxon>
        <taxon>Dikarya</taxon>
        <taxon>Basidiomycota</taxon>
        <taxon>Agaricomycotina</taxon>
        <taxon>Agaricomycetes</taxon>
        <taxon>Agaricomycetidae</taxon>
        <taxon>Agaricales</taxon>
        <taxon>Marasmiineae</taxon>
        <taxon>Omphalotaceae</taxon>
        <taxon>Rhodocollybia</taxon>
    </lineage>
</organism>
<feature type="domain" description="DUF6570" evidence="1">
    <location>
        <begin position="23"/>
        <end position="161"/>
    </location>
</feature>
<feature type="non-terminal residue" evidence="2">
    <location>
        <position position="1"/>
    </location>
</feature>
<dbReference type="Pfam" id="PF20209">
    <property type="entry name" value="DUF6570"/>
    <property type="match status" value="1"/>
</dbReference>
<name>A0A9P5PK31_9AGAR</name>
<reference evidence="2" key="1">
    <citation type="submission" date="2020-11" db="EMBL/GenBank/DDBJ databases">
        <authorList>
            <consortium name="DOE Joint Genome Institute"/>
            <person name="Ahrendt S."/>
            <person name="Riley R."/>
            <person name="Andreopoulos W."/>
            <person name="Labutti K."/>
            <person name="Pangilinan J."/>
            <person name="Ruiz-Duenas F.J."/>
            <person name="Barrasa J.M."/>
            <person name="Sanchez-Garcia M."/>
            <person name="Camarero S."/>
            <person name="Miyauchi S."/>
            <person name="Serrano A."/>
            <person name="Linde D."/>
            <person name="Babiker R."/>
            <person name="Drula E."/>
            <person name="Ayuso-Fernandez I."/>
            <person name="Pacheco R."/>
            <person name="Padilla G."/>
            <person name="Ferreira P."/>
            <person name="Barriuso J."/>
            <person name="Kellner H."/>
            <person name="Castanera R."/>
            <person name="Alfaro M."/>
            <person name="Ramirez L."/>
            <person name="Pisabarro A.G."/>
            <person name="Kuo A."/>
            <person name="Tritt A."/>
            <person name="Lipzen A."/>
            <person name="He G."/>
            <person name="Yan M."/>
            <person name="Ng V."/>
            <person name="Cullen D."/>
            <person name="Martin F."/>
            <person name="Rosso M.-N."/>
            <person name="Henrissat B."/>
            <person name="Hibbett D."/>
            <person name="Martinez A.T."/>
            <person name="Grigoriev I.V."/>
        </authorList>
    </citation>
    <scope>NUCLEOTIDE SEQUENCE</scope>
    <source>
        <strain evidence="2">AH 40177</strain>
    </source>
</reference>
<dbReference type="AlphaFoldDB" id="A0A9P5PK31"/>
<feature type="non-terminal residue" evidence="2">
    <location>
        <position position="168"/>
    </location>
</feature>
<keyword evidence="3" id="KW-1185">Reference proteome</keyword>